<dbReference type="InterPro" id="IPR052972">
    <property type="entry name" value="Sacsin_chaperone_reg"/>
</dbReference>
<dbReference type="Pfam" id="PF25794">
    <property type="entry name" value="SACS"/>
    <property type="match status" value="1"/>
</dbReference>
<keyword evidence="4" id="KW-1185">Reference proteome</keyword>
<protein>
    <recommendedName>
        <fullName evidence="2">BTB domain-containing protein</fullName>
    </recommendedName>
</protein>
<dbReference type="SUPFAM" id="SSF55874">
    <property type="entry name" value="ATPase domain of HSP90 chaperone/DNA topoisomerase II/histidine kinase"/>
    <property type="match status" value="1"/>
</dbReference>
<dbReference type="InterPro" id="IPR011333">
    <property type="entry name" value="SKP1/BTB/POZ_sf"/>
</dbReference>
<accession>A0A0C3Q0J8</accession>
<name>A0A0C3Q0J8_9AGAM</name>
<evidence type="ECO:0000259" key="2">
    <source>
        <dbReference type="PROSITE" id="PS50097"/>
    </source>
</evidence>
<dbReference type="Pfam" id="PF00651">
    <property type="entry name" value="BTB"/>
    <property type="match status" value="1"/>
</dbReference>
<dbReference type="InterPro" id="IPR036890">
    <property type="entry name" value="HATPase_C_sf"/>
</dbReference>
<organism evidence="3 4">
    <name type="scientific">Tulasnella calospora MUT 4182</name>
    <dbReference type="NCBI Taxonomy" id="1051891"/>
    <lineage>
        <taxon>Eukaryota</taxon>
        <taxon>Fungi</taxon>
        <taxon>Dikarya</taxon>
        <taxon>Basidiomycota</taxon>
        <taxon>Agaricomycotina</taxon>
        <taxon>Agaricomycetes</taxon>
        <taxon>Cantharellales</taxon>
        <taxon>Tulasnellaceae</taxon>
        <taxon>Tulasnella</taxon>
    </lineage>
</organism>
<dbReference type="InterPro" id="IPR058210">
    <property type="entry name" value="SACS/Nov_dom"/>
</dbReference>
<sequence>MANADDAGAESVTFLVDEASFHGRRVIGKLASFQSGPALVVHNTSVFTDDDFERLGNIGQGGKVGRVNSIGRFGPGALSFYHFSELPWVISGEWCLFLDPSKQYLPRERGNIGRVAARVPLSFCLNRYPDQLKPLEGLFGFSSEVDCYKGTLFRFPLRTVDQTNESNLSKTHFSPVDITKTIDRFYAYATQSLFFTKSLREITALRRLGTKDLRTIPVWSAGSRPKPIPHGIDAVNLSLKLKPPQSFDETTEHWIVTRNELAQEEFPPEMQAIFPLHRLSTPTFGLAMNLSTQSSICNSRFFATLPLPVCTSLPVHIHATWILAQDRLSIRYDASNGAAQQSDDTLYNKYLLEKGVAPLYVRTLALILQHHPDVVWRFWPRKAEDDLSRIVVMELYELIISTQEPVLLSAQDKRIAPANSVIHSSKAPVGYLVKEGGSLDCIPLLVRGDRQLVELRSSGSRMIFASHRTDLARLFGPSTIVSLDFSDLAAQELVKLNVNVRTLDSRGMRELLARHGLPVTPVETMANCGTQRDWHKDVLEFIASPDCPVKVQDLADLPLLPAAGRDLVVSLNHAKSGKIWWRYPYEAQALTTVLLQLGVIAVDDLPRETERPDTNDLTRIIQLFGQLNLSSGEVLQRVAPKDWDAFVQYLKPWIQDDYLEGLSGADLQTLETVPFFRGRQGIKQLSYVPTSQVMMLPDSVPLDIFTRYLPPETTFAESSPQLVAVLRVGNHAEKILSFPSLFSQLHIPGQLTENEDDSFSSLLLIVATHHTGTYDSRLIPDGTRTLRRPGELFDHRVTLFSTAFEGRDDLFVHPNFRHLIDSLIGIGVRREITSQILLECIQAVDRDARQGLETGLRAGWIWDYVNTAPPQLREITFATVPTPHLTAVYPSIGEPSPADVVRHLSSLVNRVAPERDRSSTLLSDIRSVYDWLGSNRDDVRALLQPLANEPLWLNINSDLDDWVWRAADQLVFDLTFDVGGRFVVQTFLLPHRSLLVDAGANEYRLASPPPSTTSEDETPHWEGVRSGWNQLRETGQLLDICFKVEGQEIPAHRGMLAVVVPYFRDAFVGSSRKSIIVAEGAELPVYPLPQDEAATAFTVQSVVELWNKISGRETEQLLYLRMRCLHTIAEPVLIFWFFDPICVRWLKLRENFSPDLREAAGLLTARRRVNTPPPLPDRSNTSVKIKSDVPEGDHQKAIRSF</sequence>
<dbReference type="PANTHER" id="PTHR15600:SF42">
    <property type="entry name" value="SACSIN"/>
    <property type="match status" value="1"/>
</dbReference>
<reference evidence="4" key="2">
    <citation type="submission" date="2015-01" db="EMBL/GenBank/DDBJ databases">
        <title>Evolutionary Origins and Diversification of the Mycorrhizal Mutualists.</title>
        <authorList>
            <consortium name="DOE Joint Genome Institute"/>
            <consortium name="Mycorrhizal Genomics Consortium"/>
            <person name="Kohler A."/>
            <person name="Kuo A."/>
            <person name="Nagy L.G."/>
            <person name="Floudas D."/>
            <person name="Copeland A."/>
            <person name="Barry K.W."/>
            <person name="Cichocki N."/>
            <person name="Veneault-Fourrey C."/>
            <person name="LaButti K."/>
            <person name="Lindquist E.A."/>
            <person name="Lipzen A."/>
            <person name="Lundell T."/>
            <person name="Morin E."/>
            <person name="Murat C."/>
            <person name="Riley R."/>
            <person name="Ohm R."/>
            <person name="Sun H."/>
            <person name="Tunlid A."/>
            <person name="Henrissat B."/>
            <person name="Grigoriev I.V."/>
            <person name="Hibbett D.S."/>
            <person name="Martin F."/>
        </authorList>
    </citation>
    <scope>NUCLEOTIDE SEQUENCE [LARGE SCALE GENOMIC DNA]</scope>
    <source>
        <strain evidence="4">MUT 4182</strain>
    </source>
</reference>
<evidence type="ECO:0000313" key="3">
    <source>
        <dbReference type="EMBL" id="KIO21525.1"/>
    </source>
</evidence>
<dbReference type="InterPro" id="IPR000210">
    <property type="entry name" value="BTB/POZ_dom"/>
</dbReference>
<dbReference type="Proteomes" id="UP000054248">
    <property type="component" value="Unassembled WGS sequence"/>
</dbReference>
<dbReference type="HOGENOM" id="CLU_006883_0_0_1"/>
<dbReference type="EMBL" id="KN823135">
    <property type="protein sequence ID" value="KIO21525.1"/>
    <property type="molecule type" value="Genomic_DNA"/>
</dbReference>
<feature type="region of interest" description="Disordered" evidence="1">
    <location>
        <begin position="1167"/>
        <end position="1201"/>
    </location>
</feature>
<dbReference type="PANTHER" id="PTHR15600">
    <property type="entry name" value="SACSIN"/>
    <property type="match status" value="1"/>
</dbReference>
<feature type="domain" description="BTB" evidence="2">
    <location>
        <begin position="1038"/>
        <end position="1079"/>
    </location>
</feature>
<reference evidence="3 4" key="1">
    <citation type="submission" date="2014-04" db="EMBL/GenBank/DDBJ databases">
        <authorList>
            <consortium name="DOE Joint Genome Institute"/>
            <person name="Kuo A."/>
            <person name="Girlanda M."/>
            <person name="Perotto S."/>
            <person name="Kohler A."/>
            <person name="Nagy L.G."/>
            <person name="Floudas D."/>
            <person name="Copeland A."/>
            <person name="Barry K.W."/>
            <person name="Cichocki N."/>
            <person name="Veneault-Fourrey C."/>
            <person name="LaButti K."/>
            <person name="Lindquist E.A."/>
            <person name="Lipzen A."/>
            <person name="Lundell T."/>
            <person name="Morin E."/>
            <person name="Murat C."/>
            <person name="Sun H."/>
            <person name="Tunlid A."/>
            <person name="Henrissat B."/>
            <person name="Grigoriev I.V."/>
            <person name="Hibbett D.S."/>
            <person name="Martin F."/>
            <person name="Nordberg H.P."/>
            <person name="Cantor M.N."/>
            <person name="Hua S.X."/>
        </authorList>
    </citation>
    <scope>NUCLEOTIDE SEQUENCE [LARGE SCALE GENOMIC DNA]</scope>
    <source>
        <strain evidence="3 4">MUT 4182</strain>
    </source>
</reference>
<dbReference type="Gene3D" id="3.30.710.10">
    <property type="entry name" value="Potassium Channel Kv1.1, Chain A"/>
    <property type="match status" value="1"/>
</dbReference>
<dbReference type="GO" id="GO:0030544">
    <property type="term" value="F:Hsp70 protein binding"/>
    <property type="evidence" value="ECO:0007669"/>
    <property type="project" value="TreeGrafter"/>
</dbReference>
<dbReference type="SUPFAM" id="SSF54695">
    <property type="entry name" value="POZ domain"/>
    <property type="match status" value="1"/>
</dbReference>
<dbReference type="PROSITE" id="PS50097">
    <property type="entry name" value="BTB"/>
    <property type="match status" value="1"/>
</dbReference>
<dbReference type="OrthoDB" id="1262810at2759"/>
<feature type="compositionally biased region" description="Basic and acidic residues" evidence="1">
    <location>
        <begin position="1185"/>
        <end position="1201"/>
    </location>
</feature>
<proteinExistence type="predicted"/>
<gene>
    <name evidence="3" type="ORF">M407DRAFT_10337</name>
</gene>
<evidence type="ECO:0000313" key="4">
    <source>
        <dbReference type="Proteomes" id="UP000054248"/>
    </source>
</evidence>
<dbReference type="STRING" id="1051891.A0A0C3Q0J8"/>
<evidence type="ECO:0000256" key="1">
    <source>
        <dbReference type="SAM" id="MobiDB-lite"/>
    </source>
</evidence>
<dbReference type="AlphaFoldDB" id="A0A0C3Q0J8"/>